<dbReference type="PANTHER" id="PTHR14344">
    <property type="entry name" value="WD REPEAT PROTEIN"/>
    <property type="match status" value="1"/>
</dbReference>
<dbReference type="OrthoDB" id="5594999at2759"/>
<sequence>MNSKLRCDTASPMSPTLHHACTRVPVTTLASCGALLIAAEGPFLRFYHAKDSRFICSQQVFKAQAVHGISVYSAEHNHVTKLAIWGGRLVRAIEIDSAAAHQFGQDALIIHMSDLGTASDWILDLAPRPHGLDDDAQCQRGTCVAVTAHNALLQVMIEKRDVEKGFQVNPLKIFISDLTSSSRSILYSAHLCWESLNRVLVAAGTAFGEIIYWSWSEDHGDGGTSRIHRVFLGHEGSVFGVHISKELSTEHYQKLRRVVASCSDDRTIRIWNVSDVTTDPSASEAQDDDMDIVRTRHTGFSNQVFDAEDLSSSNCLAIGWGHLSRIWTVRFLRSSPCNGSLFLQSAGEDATARTWELTTIIGNNKTFAYKLLELDCAAHHSGKNLWSTAGSRDSMGLQQVTCGGADSKITTAPLVATSQIEQKTNSTVAEYAMKDVLSLAQPASLSSDTAVLPDDRMSSKKADFFRSYCFLDDFTLLLTTNLGKVFVGSMSSNAALGRSSLFSCFTFIAQPKDLVGYSVCTNDSQSGLAFIGGAHGSIYMYRRNTTALEKLHSVSGKVGDIFVADVLDSVGGKMTALFFTLVGQSKAQLVYIDLACDPEGLRVVEVPISELLTGSIITSMVHARASGQDFLILGFRRGSIAVYSIRENELGIGQATLFRVVEKAHSDETVTSLAWTAPSMGSTQGYLFSVGRNGRLAVHHIDLSANTVELVHDLPLPFGPNIEGLYLQEDRLLVHGFSSKKWFLHDVTAEEEVMGIDTGGAHRIWTFRPRSSLGGTLVWTRASSMRVCSQNGPNHVVIRSGGHGREIKAIAVSPRRFSYPNGPLVATGAEDTDIKIFQYVDGDLFCRRTLRKHTTGIQHLQWAESGDYLFSSGGCEEFYVWRIRELQSSSLAIGVVCEHVYTPESEHSDLRIMSFDVISQRSSHTITMVFSDSSIKVYRYDTAAAVRWQPLAKGLYFTSCLTQCSFLSPHKILTAGTDGRAVVWPLSPEMNRPSVTSSNSTLALTWQHPARIHQNSSKVMVSHAIDRDTTLIISGGDDGSLAFLLALPAPSQSSTSPAASYASPPILVSRVHASAVTACATLVHNARVFLLTSGNDEWIRLWEVTLGGFRSGTEKGSTREYVDAVGIRRVCKIKTNVADVSSMAVLDADDKGADASVLVCGVGMEVIRIAWNSNTLIEEMG</sequence>
<comment type="subcellular location">
    <subcellularLocation>
        <location evidence="1">Cytoplasm</location>
    </subcellularLocation>
</comment>
<keyword evidence="5" id="KW-0677">Repeat</keyword>
<dbReference type="InterPro" id="IPR051973">
    <property type="entry name" value="tRNA_Anticodon_Mtase-Reg"/>
</dbReference>
<proteinExistence type="inferred from homology"/>
<dbReference type="InterPro" id="IPR001680">
    <property type="entry name" value="WD40_rpt"/>
</dbReference>
<evidence type="ECO:0000313" key="7">
    <source>
        <dbReference type="EMBL" id="KAF1838801.1"/>
    </source>
</evidence>
<evidence type="ECO:0000313" key="8">
    <source>
        <dbReference type="Proteomes" id="UP000800040"/>
    </source>
</evidence>
<comment type="similarity">
    <text evidence="6">Belongs to the WD repeat WDR6 family.</text>
</comment>
<keyword evidence="4" id="KW-0819">tRNA processing</keyword>
<keyword evidence="8" id="KW-1185">Reference proteome</keyword>
<dbReference type="GO" id="GO:0005737">
    <property type="term" value="C:cytoplasm"/>
    <property type="evidence" value="ECO:0007669"/>
    <property type="project" value="UniProtKB-SubCell"/>
</dbReference>
<evidence type="ECO:0000256" key="5">
    <source>
        <dbReference type="ARBA" id="ARBA00022737"/>
    </source>
</evidence>
<keyword evidence="3" id="KW-0853">WD repeat</keyword>
<dbReference type="SUPFAM" id="SSF50978">
    <property type="entry name" value="WD40 repeat-like"/>
    <property type="match status" value="2"/>
</dbReference>
<dbReference type="InterPro" id="IPR036322">
    <property type="entry name" value="WD40_repeat_dom_sf"/>
</dbReference>
<evidence type="ECO:0000256" key="4">
    <source>
        <dbReference type="ARBA" id="ARBA00022694"/>
    </source>
</evidence>
<evidence type="ECO:0000256" key="1">
    <source>
        <dbReference type="ARBA" id="ARBA00004496"/>
    </source>
</evidence>
<dbReference type="Proteomes" id="UP000800040">
    <property type="component" value="Unassembled WGS sequence"/>
</dbReference>
<evidence type="ECO:0000256" key="6">
    <source>
        <dbReference type="ARBA" id="ARBA00038255"/>
    </source>
</evidence>
<dbReference type="PROSITE" id="PS00678">
    <property type="entry name" value="WD_REPEATS_1"/>
    <property type="match status" value="1"/>
</dbReference>
<dbReference type="PANTHER" id="PTHR14344:SF3">
    <property type="entry name" value="WD REPEAT-CONTAINING PROTEIN 6"/>
    <property type="match status" value="1"/>
</dbReference>
<evidence type="ECO:0000256" key="2">
    <source>
        <dbReference type="ARBA" id="ARBA00022490"/>
    </source>
</evidence>
<dbReference type="Pfam" id="PF00400">
    <property type="entry name" value="WD40"/>
    <property type="match status" value="1"/>
</dbReference>
<organism evidence="7 8">
    <name type="scientific">Decorospora gaudefroyi</name>
    <dbReference type="NCBI Taxonomy" id="184978"/>
    <lineage>
        <taxon>Eukaryota</taxon>
        <taxon>Fungi</taxon>
        <taxon>Dikarya</taxon>
        <taxon>Ascomycota</taxon>
        <taxon>Pezizomycotina</taxon>
        <taxon>Dothideomycetes</taxon>
        <taxon>Pleosporomycetidae</taxon>
        <taxon>Pleosporales</taxon>
        <taxon>Pleosporineae</taxon>
        <taxon>Pleosporaceae</taxon>
        <taxon>Decorospora</taxon>
    </lineage>
</organism>
<keyword evidence="2" id="KW-0963">Cytoplasm</keyword>
<dbReference type="InterPro" id="IPR015943">
    <property type="entry name" value="WD40/YVTN_repeat-like_dom_sf"/>
</dbReference>
<accession>A0A6A5KU46</accession>
<dbReference type="GO" id="GO:0030488">
    <property type="term" value="P:tRNA methylation"/>
    <property type="evidence" value="ECO:0007669"/>
    <property type="project" value="TreeGrafter"/>
</dbReference>
<dbReference type="AlphaFoldDB" id="A0A6A5KU46"/>
<dbReference type="InterPro" id="IPR019775">
    <property type="entry name" value="WD40_repeat_CS"/>
</dbReference>
<gene>
    <name evidence="7" type="ORF">BDW02DRAFT_626859</name>
</gene>
<protein>
    <submittedName>
        <fullName evidence="7">Uncharacterized protein</fullName>
    </submittedName>
</protein>
<name>A0A6A5KU46_9PLEO</name>
<dbReference type="SMART" id="SM00320">
    <property type="entry name" value="WD40"/>
    <property type="match status" value="7"/>
</dbReference>
<dbReference type="EMBL" id="ML975249">
    <property type="protein sequence ID" value="KAF1838801.1"/>
    <property type="molecule type" value="Genomic_DNA"/>
</dbReference>
<dbReference type="Gene3D" id="2.130.10.10">
    <property type="entry name" value="YVTN repeat-like/Quinoprotein amine dehydrogenase"/>
    <property type="match status" value="3"/>
</dbReference>
<reference evidence="7" key="1">
    <citation type="submission" date="2020-01" db="EMBL/GenBank/DDBJ databases">
        <authorList>
            <consortium name="DOE Joint Genome Institute"/>
            <person name="Haridas S."/>
            <person name="Albert R."/>
            <person name="Binder M."/>
            <person name="Bloem J."/>
            <person name="Labutti K."/>
            <person name="Salamov A."/>
            <person name="Andreopoulos B."/>
            <person name="Baker S.E."/>
            <person name="Barry K."/>
            <person name="Bills G."/>
            <person name="Bluhm B.H."/>
            <person name="Cannon C."/>
            <person name="Castanera R."/>
            <person name="Culley D.E."/>
            <person name="Daum C."/>
            <person name="Ezra D."/>
            <person name="Gonzalez J.B."/>
            <person name="Henrissat B."/>
            <person name="Kuo A."/>
            <person name="Liang C."/>
            <person name="Lipzen A."/>
            <person name="Lutzoni F."/>
            <person name="Magnuson J."/>
            <person name="Mondo S."/>
            <person name="Nolan M."/>
            <person name="Ohm R."/>
            <person name="Pangilinan J."/>
            <person name="Park H.-J."/>
            <person name="Ramirez L."/>
            <person name="Alfaro M."/>
            <person name="Sun H."/>
            <person name="Tritt A."/>
            <person name="Yoshinaga Y."/>
            <person name="Zwiers L.-H."/>
            <person name="Turgeon B.G."/>
            <person name="Goodwin S.B."/>
            <person name="Spatafora J.W."/>
            <person name="Crous P.W."/>
            <person name="Grigoriev I.V."/>
        </authorList>
    </citation>
    <scope>NUCLEOTIDE SEQUENCE</scope>
    <source>
        <strain evidence="7">P77</strain>
    </source>
</reference>
<evidence type="ECO:0000256" key="3">
    <source>
        <dbReference type="ARBA" id="ARBA00022574"/>
    </source>
</evidence>